<evidence type="ECO:0000313" key="11">
    <source>
        <dbReference type="Proteomes" id="UP000287502"/>
    </source>
</evidence>
<protein>
    <submittedName>
        <fullName evidence="10">Response regulator transcription factor</fullName>
    </submittedName>
</protein>
<name>A0A410JY95_9BACT</name>
<keyword evidence="3" id="KW-0805">Transcription regulation</keyword>
<dbReference type="Gene3D" id="6.10.250.690">
    <property type="match status" value="1"/>
</dbReference>
<proteinExistence type="predicted"/>
<keyword evidence="1 6" id="KW-0597">Phosphoprotein</keyword>
<evidence type="ECO:0000259" key="8">
    <source>
        <dbReference type="PROSITE" id="PS50110"/>
    </source>
</evidence>
<dbReference type="Proteomes" id="UP000287502">
    <property type="component" value="Chromosome"/>
</dbReference>
<dbReference type="EMBL" id="CP035108">
    <property type="protein sequence ID" value="QAR33122.1"/>
    <property type="molecule type" value="Genomic_DNA"/>
</dbReference>
<evidence type="ECO:0000256" key="7">
    <source>
        <dbReference type="PROSITE-ProRule" id="PRU01091"/>
    </source>
</evidence>
<dbReference type="Gene3D" id="3.40.50.2300">
    <property type="match status" value="1"/>
</dbReference>
<dbReference type="InterPro" id="IPR001867">
    <property type="entry name" value="OmpR/PhoB-type_DNA-bd"/>
</dbReference>
<evidence type="ECO:0000256" key="6">
    <source>
        <dbReference type="PROSITE-ProRule" id="PRU00169"/>
    </source>
</evidence>
<sequence>MIKILVIEDHEEMSDLIKFNMEQKNYEVICSADANDGLIHLENFSPDVILLDLMLPGLKGMDFLSIVRHNQKYIHIPVIIISAKNTENDIIKGLENGADDYLTKPFSMNILAAKVKAILRRTPAMENKIISESGITIDTVNYTVKADGDEIVLTNKEYELLVTFLRNPKRVFTRNQLLNAVWGYDTDVYSRTVDTHISSLRKKLGDRGKIIKSVPKIGYRADT</sequence>
<gene>
    <name evidence="10" type="ORF">EP073_06825</name>
</gene>
<dbReference type="Pfam" id="PF00486">
    <property type="entry name" value="Trans_reg_C"/>
    <property type="match status" value="1"/>
</dbReference>
<dbReference type="RefSeq" id="WP_128466408.1">
    <property type="nucleotide sequence ID" value="NZ_CP035108.1"/>
</dbReference>
<dbReference type="SUPFAM" id="SSF52172">
    <property type="entry name" value="CheY-like"/>
    <property type="match status" value="1"/>
</dbReference>
<evidence type="ECO:0000256" key="3">
    <source>
        <dbReference type="ARBA" id="ARBA00023015"/>
    </source>
</evidence>
<dbReference type="CDD" id="cd00383">
    <property type="entry name" value="trans_reg_C"/>
    <property type="match status" value="1"/>
</dbReference>
<dbReference type="PANTHER" id="PTHR48111">
    <property type="entry name" value="REGULATOR OF RPOS"/>
    <property type="match status" value="1"/>
</dbReference>
<feature type="modified residue" description="4-aspartylphosphate" evidence="6">
    <location>
        <position position="52"/>
    </location>
</feature>
<dbReference type="GO" id="GO:0000976">
    <property type="term" value="F:transcription cis-regulatory region binding"/>
    <property type="evidence" value="ECO:0007669"/>
    <property type="project" value="TreeGrafter"/>
</dbReference>
<dbReference type="GO" id="GO:0005829">
    <property type="term" value="C:cytosol"/>
    <property type="evidence" value="ECO:0007669"/>
    <property type="project" value="TreeGrafter"/>
</dbReference>
<evidence type="ECO:0000256" key="2">
    <source>
        <dbReference type="ARBA" id="ARBA00023012"/>
    </source>
</evidence>
<dbReference type="GO" id="GO:0000156">
    <property type="term" value="F:phosphorelay response regulator activity"/>
    <property type="evidence" value="ECO:0007669"/>
    <property type="project" value="TreeGrafter"/>
</dbReference>
<keyword evidence="2" id="KW-0902">Two-component regulatory system</keyword>
<dbReference type="InterPro" id="IPR036388">
    <property type="entry name" value="WH-like_DNA-bd_sf"/>
</dbReference>
<evidence type="ECO:0000256" key="1">
    <source>
        <dbReference type="ARBA" id="ARBA00022553"/>
    </source>
</evidence>
<dbReference type="Pfam" id="PF00072">
    <property type="entry name" value="Response_reg"/>
    <property type="match status" value="1"/>
</dbReference>
<dbReference type="SMART" id="SM00448">
    <property type="entry name" value="REC"/>
    <property type="match status" value="1"/>
</dbReference>
<dbReference type="PROSITE" id="PS51755">
    <property type="entry name" value="OMPR_PHOB"/>
    <property type="match status" value="1"/>
</dbReference>
<evidence type="ECO:0000259" key="9">
    <source>
        <dbReference type="PROSITE" id="PS51755"/>
    </source>
</evidence>
<evidence type="ECO:0000313" key="10">
    <source>
        <dbReference type="EMBL" id="QAR33122.1"/>
    </source>
</evidence>
<feature type="DNA-binding region" description="OmpR/PhoB-type" evidence="7">
    <location>
        <begin position="127"/>
        <end position="223"/>
    </location>
</feature>
<dbReference type="InterPro" id="IPR001789">
    <property type="entry name" value="Sig_transdc_resp-reg_receiver"/>
</dbReference>
<dbReference type="Gene3D" id="1.10.10.10">
    <property type="entry name" value="Winged helix-like DNA-binding domain superfamily/Winged helix DNA-binding domain"/>
    <property type="match status" value="1"/>
</dbReference>
<accession>A0A410JY95</accession>
<dbReference type="GO" id="GO:0006355">
    <property type="term" value="P:regulation of DNA-templated transcription"/>
    <property type="evidence" value="ECO:0007669"/>
    <property type="project" value="InterPro"/>
</dbReference>
<evidence type="ECO:0000256" key="4">
    <source>
        <dbReference type="ARBA" id="ARBA00023125"/>
    </source>
</evidence>
<dbReference type="InterPro" id="IPR039420">
    <property type="entry name" value="WalR-like"/>
</dbReference>
<dbReference type="PANTHER" id="PTHR48111:SF1">
    <property type="entry name" value="TWO-COMPONENT RESPONSE REGULATOR ORR33"/>
    <property type="match status" value="1"/>
</dbReference>
<keyword evidence="11" id="KW-1185">Reference proteome</keyword>
<feature type="domain" description="Response regulatory" evidence="8">
    <location>
        <begin position="3"/>
        <end position="119"/>
    </location>
</feature>
<evidence type="ECO:0000256" key="5">
    <source>
        <dbReference type="ARBA" id="ARBA00023163"/>
    </source>
</evidence>
<dbReference type="AlphaFoldDB" id="A0A410JY95"/>
<dbReference type="SMART" id="SM00862">
    <property type="entry name" value="Trans_reg_C"/>
    <property type="match status" value="1"/>
</dbReference>
<organism evidence="10 11">
    <name type="scientific">Geovibrio thiophilus</name>
    <dbReference type="NCBI Taxonomy" id="139438"/>
    <lineage>
        <taxon>Bacteria</taxon>
        <taxon>Pseudomonadati</taxon>
        <taxon>Deferribacterota</taxon>
        <taxon>Deferribacteres</taxon>
        <taxon>Deferribacterales</taxon>
        <taxon>Geovibrionaceae</taxon>
        <taxon>Geovibrio</taxon>
    </lineage>
</organism>
<dbReference type="KEGG" id="gtl:EP073_06825"/>
<dbReference type="PROSITE" id="PS50110">
    <property type="entry name" value="RESPONSE_REGULATORY"/>
    <property type="match status" value="1"/>
</dbReference>
<dbReference type="OrthoDB" id="9790442at2"/>
<keyword evidence="5" id="KW-0804">Transcription</keyword>
<dbReference type="InterPro" id="IPR011006">
    <property type="entry name" value="CheY-like_superfamily"/>
</dbReference>
<feature type="domain" description="OmpR/PhoB-type" evidence="9">
    <location>
        <begin position="127"/>
        <end position="223"/>
    </location>
</feature>
<reference evidence="10 11" key="1">
    <citation type="submission" date="2019-01" db="EMBL/GenBank/DDBJ databases">
        <title>Geovibrio thiophilus DSM 11263, complete genome.</title>
        <authorList>
            <person name="Spring S."/>
            <person name="Bunk B."/>
            <person name="Sproer C."/>
        </authorList>
    </citation>
    <scope>NUCLEOTIDE SEQUENCE [LARGE SCALE GENOMIC DNA]</scope>
    <source>
        <strain evidence="10 11">DSM 11263</strain>
    </source>
</reference>
<dbReference type="GO" id="GO:0032993">
    <property type="term" value="C:protein-DNA complex"/>
    <property type="evidence" value="ECO:0007669"/>
    <property type="project" value="TreeGrafter"/>
</dbReference>
<keyword evidence="4 7" id="KW-0238">DNA-binding</keyword>